<feature type="transmembrane region" description="Helical" evidence="1">
    <location>
        <begin position="308"/>
        <end position="333"/>
    </location>
</feature>
<feature type="transmembrane region" description="Helical" evidence="1">
    <location>
        <begin position="20"/>
        <end position="40"/>
    </location>
</feature>
<gene>
    <name evidence="2" type="ORF">DM484_06560</name>
</gene>
<proteinExistence type="predicted"/>
<accession>A0A2W4RI42</accession>
<evidence type="ECO:0000313" key="2">
    <source>
        <dbReference type="EMBL" id="PZN82326.1"/>
    </source>
</evidence>
<dbReference type="PANTHER" id="PTHR30572">
    <property type="entry name" value="MEMBRANE COMPONENT OF TRANSPORTER-RELATED"/>
    <property type="match status" value="1"/>
</dbReference>
<dbReference type="GO" id="GO:0005886">
    <property type="term" value="C:plasma membrane"/>
    <property type="evidence" value="ECO:0007669"/>
    <property type="project" value="TreeGrafter"/>
</dbReference>
<dbReference type="AlphaFoldDB" id="A0A2W4RI42"/>
<keyword evidence="1" id="KW-1133">Transmembrane helix</keyword>
<feature type="transmembrane region" description="Helical" evidence="1">
    <location>
        <begin position="353"/>
        <end position="383"/>
    </location>
</feature>
<organism evidence="2 3">
    <name type="scientific">Candidatus Methylumidiphilus alinenensis</name>
    <dbReference type="NCBI Taxonomy" id="2202197"/>
    <lineage>
        <taxon>Bacteria</taxon>
        <taxon>Pseudomonadati</taxon>
        <taxon>Pseudomonadota</taxon>
        <taxon>Gammaproteobacteria</taxon>
        <taxon>Methylococcales</taxon>
        <taxon>Candidatus Methylumidiphilus</taxon>
    </lineage>
</organism>
<evidence type="ECO:0000313" key="3">
    <source>
        <dbReference type="Proteomes" id="UP000249396"/>
    </source>
</evidence>
<dbReference type="Proteomes" id="UP000249396">
    <property type="component" value="Unassembled WGS sequence"/>
</dbReference>
<comment type="caution">
    <text evidence="2">The sequence shown here is derived from an EMBL/GenBank/DDBJ whole genome shotgun (WGS) entry which is preliminary data.</text>
</comment>
<evidence type="ECO:0008006" key="4">
    <source>
        <dbReference type="Google" id="ProtNLM"/>
    </source>
</evidence>
<keyword evidence="1" id="KW-0472">Membrane</keyword>
<name>A0A2W4RI42_9GAMM</name>
<keyword evidence="1" id="KW-0812">Transmembrane</keyword>
<reference evidence="2 3" key="1">
    <citation type="journal article" date="2018" name="Aquat. Microb. Ecol.">
        <title>Gammaproteobacterial methanotrophs dominate.</title>
        <authorList>
            <person name="Rissanen A.J."/>
            <person name="Saarenheimo J."/>
            <person name="Tiirola M."/>
            <person name="Peura S."/>
            <person name="Aalto S.L."/>
            <person name="Karvinen A."/>
            <person name="Nykanen H."/>
        </authorList>
    </citation>
    <scope>NUCLEOTIDE SEQUENCE [LARGE SCALE GENOMIC DNA]</scope>
    <source>
        <strain evidence="2">AMbin10</strain>
    </source>
</reference>
<dbReference type="EMBL" id="QJPH01000226">
    <property type="protein sequence ID" value="PZN82326.1"/>
    <property type="molecule type" value="Genomic_DNA"/>
</dbReference>
<sequence length="393" mass="43136">MHHDFYLAWRYLIHHRTRTLILIACLSLLAILPVVLHLMLAEGEMHMTARAQSTPLLLGAKGSAVDLTLNALYFTTATPPRITMAESDKIGQTGWADPLPIYVRFRIQGHPLVGVTLDYFDFRHLVPVQGSMLAMLGECVLGADAADNMGLKPGDSLPTTPDNLFDLSGVYPLKLHVAGVLAKSHTPDDQAVFIDLQTAWVIEGLGHGHAVQSPITSASGFGQAETTRLAQQAKLLTYTEITPENLDTFHFHGDPSTYPISTVIALPHDRKSSTLLKGRYVNDEESVQLVEPWETTHSLLENIFRVGVLFDAVLLLVGGATLLALGLVFALSLRLRQREIQTIFLLGCSRSKVLRLVAAEILLIGFASGILCLILAVPIQYYVGDLVRYFIMP</sequence>
<evidence type="ECO:0000256" key="1">
    <source>
        <dbReference type="SAM" id="Phobius"/>
    </source>
</evidence>
<dbReference type="GO" id="GO:0022857">
    <property type="term" value="F:transmembrane transporter activity"/>
    <property type="evidence" value="ECO:0007669"/>
    <property type="project" value="TreeGrafter"/>
</dbReference>
<dbReference type="InterPro" id="IPR050250">
    <property type="entry name" value="Macrolide_Exporter_MacB"/>
</dbReference>
<dbReference type="PANTHER" id="PTHR30572:SF4">
    <property type="entry name" value="ABC TRANSPORTER PERMEASE YTRF"/>
    <property type="match status" value="1"/>
</dbReference>
<protein>
    <recommendedName>
        <fullName evidence="4">ABC3 transporter permease protein domain-containing protein</fullName>
    </recommendedName>
</protein>